<sequence length="183" mass="19449">MTRDQAKPREYGPAILGRNDDVINVAGHRLGTKEIESAALLVPDVVEAAVVPVTDEIKGKALPNSTLRSSPGVEPTPEIAQEVSDTVFARIGAIAKPHRVVIVPGMPKTWSGKIMRRVLAAISNGQDPGDVFTLANRKSWTVSRNSSDRLAGLAHTTACVPANPARRVACTLIDTVASRRGVC</sequence>
<evidence type="ECO:0000313" key="2">
    <source>
        <dbReference type="EMBL" id="MPW22768.1"/>
    </source>
</evidence>
<dbReference type="Pfam" id="PF13193">
    <property type="entry name" value="AMP-binding_C"/>
    <property type="match status" value="1"/>
</dbReference>
<dbReference type="GO" id="GO:0006085">
    <property type="term" value="P:acetyl-CoA biosynthetic process"/>
    <property type="evidence" value="ECO:0007669"/>
    <property type="project" value="TreeGrafter"/>
</dbReference>
<dbReference type="InterPro" id="IPR025110">
    <property type="entry name" value="AMP-bd_C"/>
</dbReference>
<keyword evidence="3" id="KW-1185">Reference proteome</keyword>
<evidence type="ECO:0000259" key="1">
    <source>
        <dbReference type="Pfam" id="PF13193"/>
    </source>
</evidence>
<dbReference type="GO" id="GO:0003987">
    <property type="term" value="F:acetate-CoA ligase activity"/>
    <property type="evidence" value="ECO:0007669"/>
    <property type="project" value="TreeGrafter"/>
</dbReference>
<dbReference type="PANTHER" id="PTHR24095">
    <property type="entry name" value="ACETYL-COENZYME A SYNTHETASE"/>
    <property type="match status" value="1"/>
</dbReference>
<accession>A0A7X1TKT8</accession>
<gene>
    <name evidence="2" type="ORF">GCT13_39705</name>
</gene>
<dbReference type="PANTHER" id="PTHR24095:SF14">
    <property type="entry name" value="ACETYL-COENZYME A SYNTHETASE 1"/>
    <property type="match status" value="1"/>
</dbReference>
<evidence type="ECO:0000313" key="3">
    <source>
        <dbReference type="Proteomes" id="UP000484381"/>
    </source>
</evidence>
<protein>
    <recommendedName>
        <fullName evidence="1">AMP-binding enzyme C-terminal domain-containing protein</fullName>
    </recommendedName>
</protein>
<feature type="domain" description="AMP-binding enzyme C-terminal" evidence="1">
    <location>
        <begin position="34"/>
        <end position="113"/>
    </location>
</feature>
<proteinExistence type="predicted"/>
<dbReference type="RefSeq" id="WP_152767378.1">
    <property type="nucleotide sequence ID" value="NZ_WHNP01000078.1"/>
</dbReference>
<dbReference type="EMBL" id="WHNP01000078">
    <property type="protein sequence ID" value="MPW22768.1"/>
    <property type="molecule type" value="Genomic_DNA"/>
</dbReference>
<dbReference type="InterPro" id="IPR045851">
    <property type="entry name" value="AMP-bd_C_sf"/>
</dbReference>
<dbReference type="Proteomes" id="UP000484381">
    <property type="component" value="Unassembled WGS sequence"/>
</dbReference>
<dbReference type="SUPFAM" id="SSF56801">
    <property type="entry name" value="Acetyl-CoA synthetase-like"/>
    <property type="match status" value="1"/>
</dbReference>
<dbReference type="AlphaFoldDB" id="A0A7X1TKT8"/>
<dbReference type="Gene3D" id="3.30.300.30">
    <property type="match status" value="1"/>
</dbReference>
<comment type="caution">
    <text evidence="2">The sequence shown here is derived from an EMBL/GenBank/DDBJ whole genome shotgun (WGS) entry which is preliminary data.</text>
</comment>
<organism evidence="2 3">
    <name type="scientific">Paraburkholderia franconis</name>
    <dbReference type="NCBI Taxonomy" id="2654983"/>
    <lineage>
        <taxon>Bacteria</taxon>
        <taxon>Pseudomonadati</taxon>
        <taxon>Pseudomonadota</taxon>
        <taxon>Betaproteobacteria</taxon>
        <taxon>Burkholderiales</taxon>
        <taxon>Burkholderiaceae</taxon>
        <taxon>Paraburkholderia</taxon>
    </lineage>
</organism>
<reference evidence="2 3" key="1">
    <citation type="submission" date="2019-10" db="EMBL/GenBank/DDBJ databases">
        <title>Paraburkholderia sp. isolated from nodules of Mimosa pudica from Brazilian Atlantic Forest soils.</title>
        <authorList>
            <person name="Paulitsch F."/>
            <person name="Hungria M."/>
            <person name="Dall'Agnol R."/>
        </authorList>
    </citation>
    <scope>NUCLEOTIDE SEQUENCE [LARGE SCALE GENOMIC DNA]</scope>
    <source>
        <strain evidence="2 3">CNPSo 3157</strain>
    </source>
</reference>
<name>A0A7X1TKT8_9BURK</name>